<evidence type="ECO:0000313" key="2">
    <source>
        <dbReference type="Proteomes" id="UP000813462"/>
    </source>
</evidence>
<dbReference type="PANTHER" id="PTHR47481">
    <property type="match status" value="1"/>
</dbReference>
<reference evidence="1" key="1">
    <citation type="journal article" date="2021" name="Front. Plant Sci.">
        <title>Chromosome-Scale Genome Assembly for Chinese Sour Jujube and Insights Into Its Genome Evolution and Domestication Signature.</title>
        <authorList>
            <person name="Shen L.-Y."/>
            <person name="Luo H."/>
            <person name="Wang X.-L."/>
            <person name="Wang X.-M."/>
            <person name="Qiu X.-J."/>
            <person name="Liu H."/>
            <person name="Zhou S.-S."/>
            <person name="Jia K.-H."/>
            <person name="Nie S."/>
            <person name="Bao Y.-T."/>
            <person name="Zhang R.-G."/>
            <person name="Yun Q.-Z."/>
            <person name="Chai Y.-H."/>
            <person name="Lu J.-Y."/>
            <person name="Li Y."/>
            <person name="Zhao S.-W."/>
            <person name="Mao J.-F."/>
            <person name="Jia S.-G."/>
            <person name="Mao Y.-M."/>
        </authorList>
    </citation>
    <scope>NUCLEOTIDE SEQUENCE</scope>
    <source>
        <strain evidence="1">AT0</strain>
        <tissue evidence="1">Leaf</tissue>
    </source>
</reference>
<sequence length="501" mass="54758">MKLDEDNFNIMKLDEDNFILWKSQIIPTLRGHDLEKFILSRGPMVKKNTDLEVDKSEGGRDMSINEFWLNMKTIADNLEAAVEFVHETYFTFYILEGLGLEFDLISENLNSRLDLINLTEVSSRLLAYENKLEEYNIAITINIGSNHSKNITSVAAKYGMNYVLGQSSNANSKNLSANPVGLSVSFLESLNFNAAVSNSQHNHSLDNFMRHVKFPSNIGFHFANNNQTYSPNSQRFVQDIRGSKGYNIGYNNRGRALQRPNPSSFLTSMQSGFPLNSASTMSFTPTLFQFQPQLGVQGQFGHGSQMLAGSFGPSNGTQVVSQVSSMYSNALVSPGYSNALVSPGNFMLSAQPNNMVGQNVIGPNGFGHFPSSQLPVRMLANLTSYNVPSAFCNHSALSTASVNTQVVDLESSNVSDFLSSLSKSTFENVVPPASTNPDTLNGSTPNFSIVTSQNLITSSPISSPSHVVSHDCASHSPLVAASNYDMSKFVSTLKHNKAQQS</sequence>
<proteinExistence type="predicted"/>
<protein>
    <submittedName>
        <fullName evidence="1">Uncharacterized protein</fullName>
    </submittedName>
</protein>
<gene>
    <name evidence="1" type="ORF">FEM48_Zijuj10G0096000</name>
</gene>
<dbReference type="PANTHER" id="PTHR47481:SF31">
    <property type="entry name" value="OS01G0873500 PROTEIN"/>
    <property type="match status" value="1"/>
</dbReference>
<name>A0A978UMM1_ZIZJJ</name>
<comment type="caution">
    <text evidence="1">The sequence shown here is derived from an EMBL/GenBank/DDBJ whole genome shotgun (WGS) entry which is preliminary data.</text>
</comment>
<dbReference type="Proteomes" id="UP000813462">
    <property type="component" value="Unassembled WGS sequence"/>
</dbReference>
<evidence type="ECO:0000313" key="1">
    <source>
        <dbReference type="EMBL" id="KAH7516073.1"/>
    </source>
</evidence>
<dbReference type="EMBL" id="JAEACU010000010">
    <property type="protein sequence ID" value="KAH7516073.1"/>
    <property type="molecule type" value="Genomic_DNA"/>
</dbReference>
<organism evidence="1 2">
    <name type="scientific">Ziziphus jujuba var. spinosa</name>
    <dbReference type="NCBI Taxonomy" id="714518"/>
    <lineage>
        <taxon>Eukaryota</taxon>
        <taxon>Viridiplantae</taxon>
        <taxon>Streptophyta</taxon>
        <taxon>Embryophyta</taxon>
        <taxon>Tracheophyta</taxon>
        <taxon>Spermatophyta</taxon>
        <taxon>Magnoliopsida</taxon>
        <taxon>eudicotyledons</taxon>
        <taxon>Gunneridae</taxon>
        <taxon>Pentapetalae</taxon>
        <taxon>rosids</taxon>
        <taxon>fabids</taxon>
        <taxon>Rosales</taxon>
        <taxon>Rhamnaceae</taxon>
        <taxon>Paliureae</taxon>
        <taxon>Ziziphus</taxon>
    </lineage>
</organism>
<dbReference type="AlphaFoldDB" id="A0A978UMM1"/>
<accession>A0A978UMM1</accession>